<evidence type="ECO:0000313" key="1">
    <source>
        <dbReference type="EMBL" id="VDL81911.1"/>
    </source>
</evidence>
<name>A0A0N4YM19_NIPBR</name>
<dbReference type="GO" id="GO:0008080">
    <property type="term" value="F:N-acetyltransferase activity"/>
    <property type="evidence" value="ECO:0007669"/>
    <property type="project" value="TreeGrafter"/>
</dbReference>
<evidence type="ECO:0000313" key="3">
    <source>
        <dbReference type="WBParaSite" id="NBR_0001818901-mRNA-1"/>
    </source>
</evidence>
<proteinExistence type="predicted"/>
<dbReference type="EMBL" id="UYSL01023237">
    <property type="protein sequence ID" value="VDL81911.1"/>
    <property type="molecule type" value="Genomic_DNA"/>
</dbReference>
<gene>
    <name evidence="1" type="ORF">NBR_LOCUS18190</name>
</gene>
<accession>A0A0N4YM19</accession>
<protein>
    <submittedName>
        <fullName evidence="3">N-acetyltransferase domain-containing protein</fullName>
    </submittedName>
</protein>
<reference evidence="3" key="1">
    <citation type="submission" date="2017-02" db="UniProtKB">
        <authorList>
            <consortium name="WormBaseParasite"/>
        </authorList>
    </citation>
    <scope>IDENTIFICATION</scope>
</reference>
<dbReference type="STRING" id="27835.A0A0N4YM19"/>
<keyword evidence="2" id="KW-1185">Reference proteome</keyword>
<dbReference type="AlphaFoldDB" id="A0A0N4YM19"/>
<reference evidence="1 2" key="2">
    <citation type="submission" date="2018-11" db="EMBL/GenBank/DDBJ databases">
        <authorList>
            <consortium name="Pathogen Informatics"/>
        </authorList>
    </citation>
    <scope>NUCLEOTIDE SEQUENCE [LARGE SCALE GENOMIC DNA]</scope>
</reference>
<dbReference type="PANTHER" id="PTHR20905">
    <property type="entry name" value="N-ACETYLTRANSFERASE-RELATED"/>
    <property type="match status" value="1"/>
</dbReference>
<dbReference type="PANTHER" id="PTHR20905:SF30">
    <property type="entry name" value="N-ACETYLTRANSFERASE DOMAIN-CONTAINING PROTEIN"/>
    <property type="match status" value="1"/>
</dbReference>
<sequence length="158" mass="17473">MVEFQYFIATMEERCEIRRFLMEHFLIEETMNVATGITEEEFSPFADATLDSSLRTPFSVVCRDGSGAIAGVALSAVINRNEETISNPLGAPKRPEIQAISSICEEVHGSIWQLLDANINIVLDLEILSVGLPHQRQGIAGKMLEKRESPPLLQASLT</sequence>
<organism evidence="3">
    <name type="scientific">Nippostrongylus brasiliensis</name>
    <name type="common">Rat hookworm</name>
    <dbReference type="NCBI Taxonomy" id="27835"/>
    <lineage>
        <taxon>Eukaryota</taxon>
        <taxon>Metazoa</taxon>
        <taxon>Ecdysozoa</taxon>
        <taxon>Nematoda</taxon>
        <taxon>Chromadorea</taxon>
        <taxon>Rhabditida</taxon>
        <taxon>Rhabditina</taxon>
        <taxon>Rhabditomorpha</taxon>
        <taxon>Strongyloidea</taxon>
        <taxon>Heligmosomidae</taxon>
        <taxon>Nippostrongylus</taxon>
    </lineage>
</organism>
<dbReference type="WBParaSite" id="NBR_0001818901-mRNA-1">
    <property type="protein sequence ID" value="NBR_0001818901-mRNA-1"/>
    <property type="gene ID" value="NBR_0001818901"/>
</dbReference>
<dbReference type="OMA" id="ATMEERC"/>
<evidence type="ECO:0000313" key="2">
    <source>
        <dbReference type="Proteomes" id="UP000271162"/>
    </source>
</evidence>
<dbReference type="Proteomes" id="UP000271162">
    <property type="component" value="Unassembled WGS sequence"/>
</dbReference>
<dbReference type="Gene3D" id="3.40.630.30">
    <property type="match status" value="1"/>
</dbReference>